<proteinExistence type="predicted"/>
<feature type="region of interest" description="Disordered" evidence="1">
    <location>
        <begin position="293"/>
        <end position="368"/>
    </location>
</feature>
<comment type="caution">
    <text evidence="2">The sequence shown here is derived from an EMBL/GenBank/DDBJ whole genome shotgun (WGS) entry which is preliminary data.</text>
</comment>
<organism evidence="2 3">
    <name type="scientific">Burkholderia ambifaria IOP40-10</name>
    <dbReference type="NCBI Taxonomy" id="396596"/>
    <lineage>
        <taxon>Bacteria</taxon>
        <taxon>Pseudomonadati</taxon>
        <taxon>Pseudomonadota</taxon>
        <taxon>Betaproteobacteria</taxon>
        <taxon>Burkholderiales</taxon>
        <taxon>Burkholderiaceae</taxon>
        <taxon>Burkholderia</taxon>
        <taxon>Burkholderia cepacia complex</taxon>
    </lineage>
</organism>
<feature type="compositionally biased region" description="Basic residues" evidence="1">
    <location>
        <begin position="357"/>
        <end position="368"/>
    </location>
</feature>
<dbReference type="Proteomes" id="UP000005463">
    <property type="component" value="Unassembled WGS sequence"/>
</dbReference>
<feature type="region of interest" description="Disordered" evidence="1">
    <location>
        <begin position="85"/>
        <end position="111"/>
    </location>
</feature>
<dbReference type="EMBL" id="ABLC01000497">
    <property type="protein sequence ID" value="EDS99659.1"/>
    <property type="molecule type" value="Genomic_DNA"/>
</dbReference>
<sequence length="425" mass="49051">MARRHADPALGQHVCRARRARVARRHTPTHRLLPRPRAAPARRARIAPCTLAHAAGRTGDAAHRSHVAVRAHARLVSALRADRTVAARRRARPGRRSGSRPVRPACAHRRRHRLARCGTRVRRSAARCVRGPAVVRRAPRDARTLRRRPAARERRGAERAPLVAAHARRTGALRRRAAHRRRTAAARRDGFPHDRTGRGRRRQGVRAAREWRARVRARRMLEQRRPARAARGRRDLWPFARVRARRRLQHDSHRRHDDLRGRRIPCVVRPARAAGLAGLHVRELRLRARRSRIRRRRRSRSRTVPRAPPRVAVARGAVRRQRDRPAGRDVGARAEAALPRTDRRAPRRPCGGTAARRALRPRLAGRRRAAVHAARARVALLRRRRVPAPARRRAPRRRALRERMPRVRERAVRRDAREPRLARRS</sequence>
<feature type="compositionally biased region" description="Basic residues" evidence="1">
    <location>
        <begin position="166"/>
        <end position="185"/>
    </location>
</feature>
<feature type="region of interest" description="Disordered" evidence="1">
    <location>
        <begin position="386"/>
        <end position="425"/>
    </location>
</feature>
<feature type="compositionally biased region" description="Basic and acidic residues" evidence="1">
    <location>
        <begin position="401"/>
        <end position="425"/>
    </location>
</feature>
<protein>
    <submittedName>
        <fullName evidence="2">Uncharacterized protein</fullName>
    </submittedName>
</protein>
<feature type="compositionally biased region" description="Basic and acidic residues" evidence="1">
    <location>
        <begin position="141"/>
        <end position="158"/>
    </location>
</feature>
<feature type="compositionally biased region" description="Basic residues" evidence="1">
    <location>
        <begin position="386"/>
        <end position="400"/>
    </location>
</feature>
<feature type="region of interest" description="Disordered" evidence="1">
    <location>
        <begin position="141"/>
        <end position="207"/>
    </location>
</feature>
<accession>B1FS12</accession>
<feature type="compositionally biased region" description="Basic and acidic residues" evidence="1">
    <location>
        <begin position="186"/>
        <end position="197"/>
    </location>
</feature>
<feature type="compositionally biased region" description="Basic and acidic residues" evidence="1">
    <location>
        <begin position="323"/>
        <end position="332"/>
    </location>
</feature>
<evidence type="ECO:0000313" key="2">
    <source>
        <dbReference type="EMBL" id="EDS99659.1"/>
    </source>
</evidence>
<reference evidence="2 3" key="1">
    <citation type="submission" date="2008-03" db="EMBL/GenBank/DDBJ databases">
        <title>Sequencing of the draft genome and assembly of Burkholderia ambifaria IOP40-10.</title>
        <authorList>
            <consortium name="US DOE Joint Genome Institute (JGI-PGF)"/>
            <person name="Copeland A."/>
            <person name="Lucas S."/>
            <person name="Lapidus A."/>
            <person name="Glavina del Rio T."/>
            <person name="Dalin E."/>
            <person name="Tice H."/>
            <person name="Bruce D."/>
            <person name="Goodwin L."/>
            <person name="Pitluck S."/>
            <person name="Larimer F."/>
            <person name="Land M.L."/>
            <person name="Hauser L."/>
            <person name="Tiedje J."/>
            <person name="Richardson P."/>
        </authorList>
    </citation>
    <scope>NUCLEOTIDE SEQUENCE [LARGE SCALE GENOMIC DNA]</scope>
    <source>
        <strain evidence="2 3">IOP40-10</strain>
    </source>
</reference>
<feature type="compositionally biased region" description="Basic residues" evidence="1">
    <location>
        <begin position="86"/>
        <end position="98"/>
    </location>
</feature>
<feature type="compositionally biased region" description="Basic residues" evidence="1">
    <location>
        <begin position="293"/>
        <end position="303"/>
    </location>
</feature>
<name>B1FS12_9BURK</name>
<feature type="compositionally biased region" description="Low complexity" evidence="1">
    <location>
        <begin position="304"/>
        <end position="316"/>
    </location>
</feature>
<evidence type="ECO:0000313" key="3">
    <source>
        <dbReference type="Proteomes" id="UP000005463"/>
    </source>
</evidence>
<dbReference type="AlphaFoldDB" id="B1FS12"/>
<evidence type="ECO:0000256" key="1">
    <source>
        <dbReference type="SAM" id="MobiDB-lite"/>
    </source>
</evidence>
<gene>
    <name evidence="2" type="ORF">BamIOP4010DRAFT_6826</name>
</gene>